<evidence type="ECO:0000313" key="2">
    <source>
        <dbReference type="EMBL" id="MDA7417009.1"/>
    </source>
</evidence>
<accession>A0AAE3N9G8</accession>
<sequence>MPFSPRRRHVCLLALSGVALAGTGCALSPALPAPRDEAARLAWIDRLSWGLSPGTVAEVDREGLSRWVGRQLRPHARPAPLPEAAQRQIDALRISQEPRQQLAMALDSQARAIAGLGADEEAKRAARLAHAQAMNQVVRETQQRFVLRALYAPDQLHELMSWFWSNHFHVSIRKGPVRPLVADFEDQAIRPHALGRFRDLLGAVVRHPAMLLYLDNQQNAAGRLNENLARELLELHTLGVDGGYSQADVQEMARVLTGLGVNLRAPGEAPVPKLPPALAGQYLREGVFEFNPARHDAKPKTLLGQPLQAASGLAEVDEALDRLARAPATARHIVRKLARYFVADEPSPALLARLQERFARSDGEIAAVMRTLLESPEFSASLGHKFRDPLQYTLGGVRLAYGERVLQDSAPLLGWLNRLGQAPYGHETPDGYPLDQQAWASASQMNTRFEIARALGGSGAVLFRSEARAPLEKPPFPALAESPLVQRLQPTLAPATRQTLAQAGNPQDWNTYLLSAPERMYR</sequence>
<gene>
    <name evidence="2" type="ORF">PGB34_11585</name>
</gene>
<evidence type="ECO:0000256" key="1">
    <source>
        <dbReference type="SAM" id="SignalP"/>
    </source>
</evidence>
<dbReference type="AlphaFoldDB" id="A0AAE3N9G8"/>
<dbReference type="RefSeq" id="WP_271428227.1">
    <property type="nucleotide sequence ID" value="NZ_JAQIPB010000003.1"/>
</dbReference>
<keyword evidence="3" id="KW-1185">Reference proteome</keyword>
<feature type="chain" id="PRO_5041919545" evidence="1">
    <location>
        <begin position="22"/>
        <end position="522"/>
    </location>
</feature>
<organism evidence="2 3">
    <name type="scientific">Xenophilus arseniciresistens</name>
    <dbReference type="NCBI Taxonomy" id="1283306"/>
    <lineage>
        <taxon>Bacteria</taxon>
        <taxon>Pseudomonadati</taxon>
        <taxon>Pseudomonadota</taxon>
        <taxon>Betaproteobacteria</taxon>
        <taxon>Burkholderiales</taxon>
        <taxon>Comamonadaceae</taxon>
        <taxon>Xenophilus</taxon>
    </lineage>
</organism>
<evidence type="ECO:0000313" key="3">
    <source>
        <dbReference type="Proteomes" id="UP001212602"/>
    </source>
</evidence>
<comment type="caution">
    <text evidence="2">The sequence shown here is derived from an EMBL/GenBank/DDBJ whole genome shotgun (WGS) entry which is preliminary data.</text>
</comment>
<feature type="signal peptide" evidence="1">
    <location>
        <begin position="1"/>
        <end position="21"/>
    </location>
</feature>
<keyword evidence="1" id="KW-0732">Signal</keyword>
<dbReference type="Pfam" id="PF08811">
    <property type="entry name" value="DUF1800"/>
    <property type="match status" value="1"/>
</dbReference>
<dbReference type="PROSITE" id="PS51257">
    <property type="entry name" value="PROKAR_LIPOPROTEIN"/>
    <property type="match status" value="1"/>
</dbReference>
<protein>
    <submittedName>
        <fullName evidence="2">DUF1800 domain-containing protein</fullName>
    </submittedName>
</protein>
<name>A0AAE3N9G8_9BURK</name>
<dbReference type="Proteomes" id="UP001212602">
    <property type="component" value="Unassembled WGS sequence"/>
</dbReference>
<dbReference type="InterPro" id="IPR014917">
    <property type="entry name" value="DUF1800"/>
</dbReference>
<reference evidence="2" key="1">
    <citation type="submission" date="2023-01" db="EMBL/GenBank/DDBJ databases">
        <title>Xenophilus mangrovi sp. nov., isolated from soil of Mangrove nature reserve.</title>
        <authorList>
            <person name="Xu S."/>
            <person name="Liu Z."/>
            <person name="Xu Y."/>
        </authorList>
    </citation>
    <scope>NUCLEOTIDE SEQUENCE</scope>
    <source>
        <strain evidence="2">YW8</strain>
    </source>
</reference>
<proteinExistence type="predicted"/>
<dbReference type="EMBL" id="JAQIPB010000003">
    <property type="protein sequence ID" value="MDA7417009.1"/>
    <property type="molecule type" value="Genomic_DNA"/>
</dbReference>